<dbReference type="EMBL" id="CACTIH010009458">
    <property type="protein sequence ID" value="CAA3031509.1"/>
    <property type="molecule type" value="Genomic_DNA"/>
</dbReference>
<dbReference type="OrthoDB" id="191139at2759"/>
<comment type="caution">
    <text evidence="1">The sequence shown here is derived from an EMBL/GenBank/DDBJ whole genome shotgun (WGS) entry which is preliminary data.</text>
</comment>
<name>A0A8S0VMJ3_OLEEU</name>
<evidence type="ECO:0000313" key="2">
    <source>
        <dbReference type="Proteomes" id="UP000594638"/>
    </source>
</evidence>
<proteinExistence type="predicted"/>
<protein>
    <recommendedName>
        <fullName evidence="3">Short-chain dehydrogenase TIC 32, chloroplastic</fullName>
    </recommendedName>
</protein>
<dbReference type="Gramene" id="OE9A013976T4">
    <property type="protein sequence ID" value="OE9A013976C4"/>
    <property type="gene ID" value="OE9A013976"/>
</dbReference>
<dbReference type="Gramene" id="OE9A013976T2">
    <property type="protein sequence ID" value="OE9A013976C2"/>
    <property type="gene ID" value="OE9A013976"/>
</dbReference>
<sequence>MLMWSVIVNSTCESIKDYTNLKLNTNCQLNHGCYFILCPWSHFSFCYTGHFLLTHLLVETMKKTAREMKREGRIVNVSSVAHRFTYSEGIRFNKLNDKEGYNSWAAYGQSKLANILHANELARRLKEDGAQITANSLHPGSITTNLFRHLGVFEGFLSTVGKFVFKNIPQGASTTCYVALHPQVKGMSGEYFSDNNVAKPSLKAADTDLSKKLWDFSMDLIK</sequence>
<dbReference type="InterPro" id="IPR055280">
    <property type="entry name" value="TIC32"/>
</dbReference>
<evidence type="ECO:0000313" key="1">
    <source>
        <dbReference type="EMBL" id="CAA3031509.1"/>
    </source>
</evidence>
<dbReference type="SUPFAM" id="SSF51735">
    <property type="entry name" value="NAD(P)-binding Rossmann-fold domains"/>
    <property type="match status" value="1"/>
</dbReference>
<dbReference type="InterPro" id="IPR002347">
    <property type="entry name" value="SDR_fam"/>
</dbReference>
<dbReference type="Proteomes" id="UP000594638">
    <property type="component" value="Unassembled WGS sequence"/>
</dbReference>
<dbReference type="PANTHER" id="PTHR48476:SF1">
    <property type="entry name" value="SHORT-CHAIN DEHYDROGENASE TIC 32, CHLOROPLASTIC-LIKE"/>
    <property type="match status" value="1"/>
</dbReference>
<keyword evidence="2" id="KW-1185">Reference proteome</keyword>
<dbReference type="PANTHER" id="PTHR48476">
    <property type="entry name" value="SHORT-CHAIN DEHYDROGENASE TIC 32, CHLOROPLASTIC-LIKE"/>
    <property type="match status" value="1"/>
</dbReference>
<gene>
    <name evidence="1" type="ORF">OLEA9_A013976</name>
</gene>
<organism evidence="1 2">
    <name type="scientific">Olea europaea subsp. europaea</name>
    <dbReference type="NCBI Taxonomy" id="158383"/>
    <lineage>
        <taxon>Eukaryota</taxon>
        <taxon>Viridiplantae</taxon>
        <taxon>Streptophyta</taxon>
        <taxon>Embryophyta</taxon>
        <taxon>Tracheophyta</taxon>
        <taxon>Spermatophyta</taxon>
        <taxon>Magnoliopsida</taxon>
        <taxon>eudicotyledons</taxon>
        <taxon>Gunneridae</taxon>
        <taxon>Pentapetalae</taxon>
        <taxon>asterids</taxon>
        <taxon>lamiids</taxon>
        <taxon>Lamiales</taxon>
        <taxon>Oleaceae</taxon>
        <taxon>Oleeae</taxon>
        <taxon>Olea</taxon>
    </lineage>
</organism>
<dbReference type="Gramene" id="OE9A013976T1">
    <property type="protein sequence ID" value="OE9A013976C1"/>
    <property type="gene ID" value="OE9A013976"/>
</dbReference>
<dbReference type="InterPro" id="IPR036291">
    <property type="entry name" value="NAD(P)-bd_dom_sf"/>
</dbReference>
<reference evidence="1 2" key="1">
    <citation type="submission" date="2019-12" db="EMBL/GenBank/DDBJ databases">
        <authorList>
            <person name="Alioto T."/>
            <person name="Alioto T."/>
            <person name="Gomez Garrido J."/>
        </authorList>
    </citation>
    <scope>NUCLEOTIDE SEQUENCE [LARGE SCALE GENOMIC DNA]</scope>
</reference>
<dbReference type="AlphaFoldDB" id="A0A8S0VMJ3"/>
<dbReference type="Gene3D" id="3.40.50.720">
    <property type="entry name" value="NAD(P)-binding Rossmann-like Domain"/>
    <property type="match status" value="1"/>
</dbReference>
<evidence type="ECO:0008006" key="3">
    <source>
        <dbReference type="Google" id="ProtNLM"/>
    </source>
</evidence>
<accession>A0A8S0VMJ3</accession>
<dbReference type="PRINTS" id="PR00081">
    <property type="entry name" value="GDHRDH"/>
</dbReference>